<keyword evidence="2" id="KW-1185">Reference proteome</keyword>
<proteinExistence type="predicted"/>
<sequence length="138" mass="14174">MKFNAATLALATLLTLSPVAAFGHAPPVGVHGGMQVHAGPLHQELVIKDKVLTVYLNTMEDKPMDTAGATGSVTLLIEGAPMQVTLAPAGPNSLSGKIDREVPVGTRIATVVTLAGKGPVQARYEWKPAAPGGEHAGH</sequence>
<gene>
    <name evidence="1" type="ORF">C0V82_01770</name>
</gene>
<protein>
    <submittedName>
        <fullName evidence="1">Uncharacterized protein</fullName>
    </submittedName>
</protein>
<organism evidence="1 2">
    <name type="scientific">Niveispirillum cyanobacteriorum</name>
    <dbReference type="NCBI Taxonomy" id="1612173"/>
    <lineage>
        <taxon>Bacteria</taxon>
        <taxon>Pseudomonadati</taxon>
        <taxon>Pseudomonadota</taxon>
        <taxon>Alphaproteobacteria</taxon>
        <taxon>Rhodospirillales</taxon>
        <taxon>Azospirillaceae</taxon>
        <taxon>Niveispirillum</taxon>
    </lineage>
</organism>
<dbReference type="Proteomes" id="UP000234752">
    <property type="component" value="Chromosome eg_1"/>
</dbReference>
<evidence type="ECO:0000313" key="1">
    <source>
        <dbReference type="EMBL" id="AUN29115.1"/>
    </source>
</evidence>
<dbReference type="RefSeq" id="WP_102110865.1">
    <property type="nucleotide sequence ID" value="NZ_BMGN01000004.1"/>
</dbReference>
<evidence type="ECO:0000313" key="2">
    <source>
        <dbReference type="Proteomes" id="UP000234752"/>
    </source>
</evidence>
<dbReference type="AlphaFoldDB" id="A0A2K9NAC1"/>
<name>A0A2K9NAC1_9PROT</name>
<accession>A0A2K9NAC1</accession>
<dbReference type="OrthoDB" id="7933680at2"/>
<dbReference type="EMBL" id="CP025611">
    <property type="protein sequence ID" value="AUN29115.1"/>
    <property type="molecule type" value="Genomic_DNA"/>
</dbReference>
<reference evidence="1 2" key="1">
    <citation type="submission" date="2017-12" db="EMBL/GenBank/DDBJ databases">
        <title>Genomes of bacteria within cyanobacterial aggregates.</title>
        <authorList>
            <person name="Cai H."/>
        </authorList>
    </citation>
    <scope>NUCLEOTIDE SEQUENCE [LARGE SCALE GENOMIC DNA]</scope>
    <source>
        <strain evidence="1 2">TH16</strain>
    </source>
</reference>
<dbReference type="KEGG" id="ncb:C0V82_01770"/>